<dbReference type="Proteomes" id="UP000006882">
    <property type="component" value="Chromosome G3"/>
</dbReference>
<dbReference type="Gramene" id="ONI17372">
    <property type="protein sequence ID" value="ONI17372"/>
    <property type="gene ID" value="PRUPE_3G155000"/>
</dbReference>
<dbReference type="EMBL" id="CM007653">
    <property type="protein sequence ID" value="ONI17372.1"/>
    <property type="molecule type" value="Genomic_DNA"/>
</dbReference>
<evidence type="ECO:0000313" key="1">
    <source>
        <dbReference type="EMBL" id="ONI17373.1"/>
    </source>
</evidence>
<name>A0A251Q0P6_PRUPE</name>
<proteinExistence type="predicted"/>
<dbReference type="Gramene" id="ONI17373">
    <property type="protein sequence ID" value="ONI17373"/>
    <property type="gene ID" value="PRUPE_3G155000"/>
</dbReference>
<dbReference type="EMBL" id="CM007653">
    <property type="protein sequence ID" value="ONI17373.1"/>
    <property type="molecule type" value="Genomic_DNA"/>
</dbReference>
<dbReference type="AlphaFoldDB" id="A0A251Q0P6"/>
<accession>A0A251Q0P6</accession>
<keyword evidence="2" id="KW-1185">Reference proteome</keyword>
<gene>
    <name evidence="1" type="ORF">PRUPE_3G155000</name>
</gene>
<sequence length="60" mass="6900">MKSPIYSHSRLSIVCKKSMCKCNPSNLLGNWNSFASKFSQWIGTFGCFFFSGEIYTMKLF</sequence>
<evidence type="ECO:0000313" key="2">
    <source>
        <dbReference type="Proteomes" id="UP000006882"/>
    </source>
</evidence>
<organism evidence="1 2">
    <name type="scientific">Prunus persica</name>
    <name type="common">Peach</name>
    <name type="synonym">Amygdalus persica</name>
    <dbReference type="NCBI Taxonomy" id="3760"/>
    <lineage>
        <taxon>Eukaryota</taxon>
        <taxon>Viridiplantae</taxon>
        <taxon>Streptophyta</taxon>
        <taxon>Embryophyta</taxon>
        <taxon>Tracheophyta</taxon>
        <taxon>Spermatophyta</taxon>
        <taxon>Magnoliopsida</taxon>
        <taxon>eudicotyledons</taxon>
        <taxon>Gunneridae</taxon>
        <taxon>Pentapetalae</taxon>
        <taxon>rosids</taxon>
        <taxon>fabids</taxon>
        <taxon>Rosales</taxon>
        <taxon>Rosaceae</taxon>
        <taxon>Amygdaloideae</taxon>
        <taxon>Amygdaleae</taxon>
        <taxon>Prunus</taxon>
    </lineage>
</organism>
<reference evidence="1" key="2">
    <citation type="submission" date="2016-12" db="EMBL/GenBank/DDBJ databases">
        <title>WGS assembly of Prunus persica.</title>
        <authorList>
            <person name="Verde I."/>
            <person name="Jenkins J."/>
            <person name="Dondini L."/>
            <person name="Micali S."/>
            <person name="Pagliarani G."/>
            <person name="Vendramin E."/>
            <person name="Paris R."/>
            <person name="Aramini V."/>
            <person name="Gazza L."/>
            <person name="Rossini L."/>
            <person name="Bassi D."/>
            <person name="Troggio M."/>
            <person name="Shu S."/>
            <person name="Grimwood J.H."/>
            <person name="Tartarini S."/>
            <person name="Dettori M.T."/>
            <person name="Schmutz J."/>
        </authorList>
    </citation>
    <scope>NUCLEOTIDE SEQUENCE</scope>
</reference>
<reference evidence="1 2" key="1">
    <citation type="journal article" date="2013" name="Nat. Genet.">
        <title>The high-quality draft genome of peach (Prunus persica) identifies unique patterns of genetic diversity, domestication and genome evolution.</title>
        <authorList>
            <consortium name="International Peach Genome Initiative"/>
            <person name="Verde I."/>
            <person name="Abbott A.G."/>
            <person name="Scalabrin S."/>
            <person name="Jung S."/>
            <person name="Shu S."/>
            <person name="Marroni F."/>
            <person name="Zhebentyayeva T."/>
            <person name="Dettori M.T."/>
            <person name="Grimwood J."/>
            <person name="Cattonaro F."/>
            <person name="Zuccolo A."/>
            <person name="Rossini L."/>
            <person name="Jenkins J."/>
            <person name="Vendramin E."/>
            <person name="Meisel L.A."/>
            <person name="Decroocq V."/>
            <person name="Sosinski B."/>
            <person name="Prochnik S."/>
            <person name="Mitros T."/>
            <person name="Policriti A."/>
            <person name="Cipriani G."/>
            <person name="Dondini L."/>
            <person name="Ficklin S."/>
            <person name="Goodstein D.M."/>
            <person name="Xuan P."/>
            <person name="Del Fabbro C."/>
            <person name="Aramini V."/>
            <person name="Copetti D."/>
            <person name="Gonzalez S."/>
            <person name="Horner D.S."/>
            <person name="Falchi R."/>
            <person name="Lucas S."/>
            <person name="Mica E."/>
            <person name="Maldonado J."/>
            <person name="Lazzari B."/>
            <person name="Bielenberg D."/>
            <person name="Pirona R."/>
            <person name="Miculan M."/>
            <person name="Barakat A."/>
            <person name="Testolin R."/>
            <person name="Stella A."/>
            <person name="Tartarini S."/>
            <person name="Tonutti P."/>
            <person name="Arus P."/>
            <person name="Orellana A."/>
            <person name="Wells C."/>
            <person name="Main D."/>
            <person name="Vizzotto G."/>
            <person name="Silva H."/>
            <person name="Salamini F."/>
            <person name="Schmutz J."/>
            <person name="Morgante M."/>
            <person name="Rokhsar D.S."/>
        </authorList>
    </citation>
    <scope>NUCLEOTIDE SEQUENCE [LARGE SCALE GENOMIC DNA]</scope>
    <source>
        <strain evidence="2">cv. Nemared</strain>
    </source>
</reference>
<protein>
    <submittedName>
        <fullName evidence="1">Uncharacterized protein</fullName>
    </submittedName>
</protein>